<feature type="compositionally biased region" description="Basic and acidic residues" evidence="2">
    <location>
        <begin position="136"/>
        <end position="150"/>
    </location>
</feature>
<gene>
    <name evidence="4" type="ORF">GNZ21_00260</name>
</gene>
<accession>A0A7K1UEL2</accession>
<protein>
    <submittedName>
        <fullName evidence="4">TIGR01906 family membrane protein</fullName>
    </submittedName>
</protein>
<evidence type="ECO:0000313" key="5">
    <source>
        <dbReference type="Proteomes" id="UP000460157"/>
    </source>
</evidence>
<feature type="compositionally biased region" description="Basic and acidic residues" evidence="2">
    <location>
        <begin position="1"/>
        <end position="26"/>
    </location>
</feature>
<dbReference type="InterPro" id="IPR010178">
    <property type="entry name" value="Lit"/>
</dbReference>
<dbReference type="AlphaFoldDB" id="A0A7K1UEL2"/>
<evidence type="ECO:0000313" key="4">
    <source>
        <dbReference type="EMBL" id="MVT24806.1"/>
    </source>
</evidence>
<feature type="compositionally biased region" description="Low complexity" evidence="2">
    <location>
        <begin position="161"/>
        <end position="186"/>
    </location>
</feature>
<keyword evidence="3" id="KW-0812">Transmembrane</keyword>
<feature type="transmembrane region" description="Helical" evidence="3">
    <location>
        <begin position="342"/>
        <end position="365"/>
    </location>
</feature>
<keyword evidence="3" id="KW-0472">Membrane</keyword>
<evidence type="ECO:0000256" key="3">
    <source>
        <dbReference type="SAM" id="Phobius"/>
    </source>
</evidence>
<feature type="region of interest" description="Disordered" evidence="2">
    <location>
        <begin position="1"/>
        <end position="198"/>
    </location>
</feature>
<comment type="caution">
    <text evidence="4">The sequence shown here is derived from an EMBL/GenBank/DDBJ whole genome shotgun (WGS) entry which is preliminary data.</text>
</comment>
<feature type="transmembrane region" description="Helical" evidence="3">
    <location>
        <begin position="402"/>
        <end position="422"/>
    </location>
</feature>
<dbReference type="NCBIfam" id="TIGR01906">
    <property type="entry name" value="integ_TIGR01906"/>
    <property type="match status" value="1"/>
</dbReference>
<keyword evidence="3" id="KW-1133">Transmembrane helix</keyword>
<keyword evidence="1" id="KW-0175">Coiled coil</keyword>
<reference evidence="4 5" key="1">
    <citation type="submission" date="2019-12" db="EMBL/GenBank/DDBJ databases">
        <title>Nesterenkonia muleiensis sp. nov., a novel actinobacterium isolated from sap of Populus euphratica.</title>
        <authorList>
            <person name="Wang R."/>
        </authorList>
    </citation>
    <scope>NUCLEOTIDE SEQUENCE [LARGE SCALE GENOMIC DNA]</scope>
    <source>
        <strain evidence="4 5">F10</strain>
    </source>
</reference>
<dbReference type="Pfam" id="PF07314">
    <property type="entry name" value="Lit"/>
    <property type="match status" value="1"/>
</dbReference>
<feature type="transmembrane region" description="Helical" evidence="3">
    <location>
        <begin position="308"/>
        <end position="330"/>
    </location>
</feature>
<evidence type="ECO:0000256" key="2">
    <source>
        <dbReference type="SAM" id="MobiDB-lite"/>
    </source>
</evidence>
<dbReference type="EMBL" id="WRPM01000004">
    <property type="protein sequence ID" value="MVT24806.1"/>
    <property type="molecule type" value="Genomic_DNA"/>
</dbReference>
<keyword evidence="5" id="KW-1185">Reference proteome</keyword>
<feature type="coiled-coil region" evidence="1">
    <location>
        <begin position="429"/>
        <end position="456"/>
    </location>
</feature>
<organism evidence="4 5">
    <name type="scientific">Nesterenkonia alkaliphila</name>
    <dbReference type="NCBI Taxonomy" id="1463631"/>
    <lineage>
        <taxon>Bacteria</taxon>
        <taxon>Bacillati</taxon>
        <taxon>Actinomycetota</taxon>
        <taxon>Actinomycetes</taxon>
        <taxon>Micrococcales</taxon>
        <taxon>Micrococcaceae</taxon>
        <taxon>Nesterenkonia</taxon>
    </lineage>
</organism>
<feature type="transmembrane region" description="Helical" evidence="3">
    <location>
        <begin position="215"/>
        <end position="237"/>
    </location>
</feature>
<proteinExistence type="predicted"/>
<sequence>MRVERRIMSQNPEDNRQSAAEEKEFESGLDYGAFVSDEPDFPEDHLAEDQAADARLSREEARAGEESPEAREGRERSNDAAPAGSVPETADDAPTAIVPPVSSPPASSPENTAGRRSRSPEPVSSADEQQTTALPMRDEQSTTALPRERQTGAAVPPAQKPAEAAATPERAGALNFGSSPAPSAPSARHERPAELADDSELQELVEKDKRGVSRFFTVLIAIFTPILFIVLAIRVIASPLFLLATYWRPGFPDDPGGWELRERLLYGSYGTDFLLNAADSRYLAELAPGGEPLFTEAEVSHMADVKILVWYAMIIGVGLLLITLLLALMLRAWRPGGLARGLFAGAWATIGLLIAGVVTPFVIGWDRFFTEFHNLFFPQGNWSFSSESALIRLYPEQFWIDAGIWLAALLLLLSLITLLITWPTKRRRERRAQRLAEVQERKLAKAREELEAEAAKG</sequence>
<evidence type="ECO:0000256" key="1">
    <source>
        <dbReference type="SAM" id="Coils"/>
    </source>
</evidence>
<feature type="compositionally biased region" description="Basic and acidic residues" evidence="2">
    <location>
        <begin position="55"/>
        <end position="78"/>
    </location>
</feature>
<dbReference type="Proteomes" id="UP000460157">
    <property type="component" value="Unassembled WGS sequence"/>
</dbReference>
<name>A0A7K1UEL2_9MICC</name>